<accession>A0A6J7WVQ2</accession>
<proteinExistence type="predicted"/>
<name>A0A6J7WVQ2_9CAUD</name>
<sequence>MAIVGKNYHTAYMDQIDDFTFQTYDYAIGGKMVVGRVTISETFREMIENGDTSATKKIKYDLIHQMAHFMLENNLVEFTYQDDPITLNRHVSVRAYLAPDDQVKILRVANKIV</sequence>
<dbReference type="EMBL" id="LR798293">
    <property type="protein sequence ID" value="CAB5220928.1"/>
    <property type="molecule type" value="Genomic_DNA"/>
</dbReference>
<reference evidence="1" key="1">
    <citation type="submission" date="2020-05" db="EMBL/GenBank/DDBJ databases">
        <authorList>
            <person name="Chiriac C."/>
            <person name="Salcher M."/>
            <person name="Ghai R."/>
            <person name="Kavagutti S V."/>
        </authorList>
    </citation>
    <scope>NUCLEOTIDE SEQUENCE</scope>
</reference>
<protein>
    <submittedName>
        <fullName evidence="1">Uncharacterized protein</fullName>
    </submittedName>
</protein>
<evidence type="ECO:0000313" key="1">
    <source>
        <dbReference type="EMBL" id="CAB5220928.1"/>
    </source>
</evidence>
<organism evidence="1">
    <name type="scientific">uncultured Caudovirales phage</name>
    <dbReference type="NCBI Taxonomy" id="2100421"/>
    <lineage>
        <taxon>Viruses</taxon>
        <taxon>Duplodnaviria</taxon>
        <taxon>Heunggongvirae</taxon>
        <taxon>Uroviricota</taxon>
        <taxon>Caudoviricetes</taxon>
        <taxon>Peduoviridae</taxon>
        <taxon>Maltschvirus</taxon>
        <taxon>Maltschvirus maltsch</taxon>
    </lineage>
</organism>
<gene>
    <name evidence="1" type="ORF">UFOVP240_56</name>
</gene>